<evidence type="ECO:0000256" key="1">
    <source>
        <dbReference type="ARBA" id="ARBA00023015"/>
    </source>
</evidence>
<proteinExistence type="predicted"/>
<accession>A0A916QLZ5</accession>
<keyword evidence="1" id="KW-0805">Transcription regulation</keyword>
<feature type="domain" description="HTH araC/xylS-type" evidence="5">
    <location>
        <begin position="184"/>
        <end position="262"/>
    </location>
</feature>
<reference evidence="6" key="1">
    <citation type="journal article" date="2014" name="Int. J. Syst. Evol. Microbiol.">
        <title>Complete genome sequence of Corynebacterium casei LMG S-19264T (=DSM 44701T), isolated from a smear-ripened cheese.</title>
        <authorList>
            <consortium name="US DOE Joint Genome Institute (JGI-PGF)"/>
            <person name="Walter F."/>
            <person name="Albersmeier A."/>
            <person name="Kalinowski J."/>
            <person name="Ruckert C."/>
        </authorList>
    </citation>
    <scope>NUCLEOTIDE SEQUENCE</scope>
    <source>
        <strain evidence="6">CGMCC 1.15425</strain>
    </source>
</reference>
<comment type="function">
    <text evidence="4">Regulatory protein of the TOL plasmid xyl operons. XylS activates the xylXYZLTEGFJQKIH operon required for the degradation of toluene, m-xylene and p-xylene.</text>
</comment>
<sequence>MSPERFDIIPAASFPSIDLMMIPPGPSLARWVQCMWVALKPPHAQSVIAEKLYPDGGTSLTFVIDNTGASARFFHHNQVTTYHWNMSKHHISIRFRPGGATALLGLDISDIHNMETDLLELPFPHLADLTRLLDTLPVLSVTERLSAIQHWLSELTYRAHLPERKWSALLAYASANLVPPQQAANLKGVSRRTLERQLRKQFGHSPNQLHSYAQIRHARQRLMNTSDRLSDIALDCGYFDQSHFSNAFREQTLETPSEYRQRKLSQISNP</sequence>
<dbReference type="Pfam" id="PF12833">
    <property type="entry name" value="HTH_18"/>
    <property type="match status" value="1"/>
</dbReference>
<keyword evidence="3" id="KW-0804">Transcription</keyword>
<dbReference type="OrthoDB" id="6592899at2"/>
<evidence type="ECO:0000259" key="5">
    <source>
        <dbReference type="PROSITE" id="PS01124"/>
    </source>
</evidence>
<dbReference type="PRINTS" id="PR00032">
    <property type="entry name" value="HTHARAC"/>
</dbReference>
<dbReference type="InterPro" id="IPR018060">
    <property type="entry name" value="HTH_AraC"/>
</dbReference>
<dbReference type="SUPFAM" id="SSF46689">
    <property type="entry name" value="Homeodomain-like"/>
    <property type="match status" value="1"/>
</dbReference>
<protein>
    <recommendedName>
        <fullName evidence="5">HTH araC/xylS-type domain-containing protein</fullName>
    </recommendedName>
</protein>
<keyword evidence="7" id="KW-1185">Reference proteome</keyword>
<dbReference type="InterPro" id="IPR020449">
    <property type="entry name" value="Tscrpt_reg_AraC-type_HTH"/>
</dbReference>
<dbReference type="PANTHER" id="PTHR46796">
    <property type="entry name" value="HTH-TYPE TRANSCRIPTIONAL ACTIVATOR RHAS-RELATED"/>
    <property type="match status" value="1"/>
</dbReference>
<reference evidence="6" key="2">
    <citation type="submission" date="2020-09" db="EMBL/GenBank/DDBJ databases">
        <authorList>
            <person name="Sun Q."/>
            <person name="Zhou Y."/>
        </authorList>
    </citation>
    <scope>NUCLEOTIDE SEQUENCE</scope>
    <source>
        <strain evidence="6">CGMCC 1.15425</strain>
    </source>
</reference>
<dbReference type="GO" id="GO:0043565">
    <property type="term" value="F:sequence-specific DNA binding"/>
    <property type="evidence" value="ECO:0007669"/>
    <property type="project" value="InterPro"/>
</dbReference>
<evidence type="ECO:0000256" key="3">
    <source>
        <dbReference type="ARBA" id="ARBA00023163"/>
    </source>
</evidence>
<dbReference type="GO" id="GO:0003700">
    <property type="term" value="F:DNA-binding transcription factor activity"/>
    <property type="evidence" value="ECO:0007669"/>
    <property type="project" value="InterPro"/>
</dbReference>
<dbReference type="PROSITE" id="PS01124">
    <property type="entry name" value="HTH_ARAC_FAMILY_2"/>
    <property type="match status" value="1"/>
</dbReference>
<dbReference type="EMBL" id="BMIY01000008">
    <property type="protein sequence ID" value="GFZ77536.1"/>
    <property type="molecule type" value="Genomic_DNA"/>
</dbReference>
<evidence type="ECO:0000256" key="4">
    <source>
        <dbReference type="ARBA" id="ARBA00037345"/>
    </source>
</evidence>
<comment type="caution">
    <text evidence="6">The sequence shown here is derived from an EMBL/GenBank/DDBJ whole genome shotgun (WGS) entry which is preliminary data.</text>
</comment>
<dbReference type="InterPro" id="IPR009057">
    <property type="entry name" value="Homeodomain-like_sf"/>
</dbReference>
<dbReference type="Pfam" id="PF20240">
    <property type="entry name" value="DUF6597"/>
    <property type="match status" value="1"/>
</dbReference>
<evidence type="ECO:0000256" key="2">
    <source>
        <dbReference type="ARBA" id="ARBA00023125"/>
    </source>
</evidence>
<dbReference type="Gene3D" id="1.10.10.60">
    <property type="entry name" value="Homeodomain-like"/>
    <property type="match status" value="1"/>
</dbReference>
<dbReference type="SMART" id="SM00342">
    <property type="entry name" value="HTH_ARAC"/>
    <property type="match status" value="1"/>
</dbReference>
<name>A0A916QLZ5_9GAMM</name>
<evidence type="ECO:0000313" key="6">
    <source>
        <dbReference type="EMBL" id="GFZ77536.1"/>
    </source>
</evidence>
<organism evidence="6 7">
    <name type="scientific">Pseudohongiella nitratireducens</name>
    <dbReference type="NCBI Taxonomy" id="1768907"/>
    <lineage>
        <taxon>Bacteria</taxon>
        <taxon>Pseudomonadati</taxon>
        <taxon>Pseudomonadota</taxon>
        <taxon>Gammaproteobacteria</taxon>
        <taxon>Pseudomonadales</taxon>
        <taxon>Pseudohongiellaceae</taxon>
        <taxon>Pseudohongiella</taxon>
    </lineage>
</organism>
<evidence type="ECO:0000313" key="7">
    <source>
        <dbReference type="Proteomes" id="UP000627715"/>
    </source>
</evidence>
<gene>
    <name evidence="6" type="ORF">GCM10011403_20810</name>
</gene>
<dbReference type="InterPro" id="IPR046532">
    <property type="entry name" value="DUF6597"/>
</dbReference>
<dbReference type="AlphaFoldDB" id="A0A916QLZ5"/>
<keyword evidence="2" id="KW-0238">DNA-binding</keyword>
<dbReference type="InterPro" id="IPR050204">
    <property type="entry name" value="AraC_XylS_family_regulators"/>
</dbReference>
<dbReference type="Proteomes" id="UP000627715">
    <property type="component" value="Unassembled WGS sequence"/>
</dbReference>